<gene>
    <name evidence="3" type="ORF">C4N24_01215</name>
</gene>
<dbReference type="Proteomes" id="UP000251281">
    <property type="component" value="Unassembled WGS sequence"/>
</dbReference>
<feature type="compositionally biased region" description="Basic and acidic residues" evidence="1">
    <location>
        <begin position="86"/>
        <end position="99"/>
    </location>
</feature>
<evidence type="ECO:0000256" key="1">
    <source>
        <dbReference type="SAM" id="MobiDB-lite"/>
    </source>
</evidence>
<evidence type="ECO:0000259" key="2">
    <source>
        <dbReference type="Pfam" id="PF19808"/>
    </source>
</evidence>
<name>A0A329UGQ7_9FIRM</name>
<sequence>MANDYIKLWVKDYRALLEPFNEAERGRILWAMMDYKETGSEPKFLGNERFVWAAIKAKIDASNEAYERQAAANRANGARGGRPRKSKENQETPENRMGFEESTTEENTEKSTGPPDDTPESYWVWAGCDSMLTPYMAAEFRDLRETGVEDALVVATLEEAMRHQAKHPWCYAKRLLDQAAAQHVTTFAEWEKTHIKNKGNRVDRETPSGNNILGLTDSLGRIKRRPFKKQDVPQGKGGDSNGE</sequence>
<dbReference type="InterPro" id="IPR046258">
    <property type="entry name" value="DUF6291"/>
</dbReference>
<accession>A0A329UGQ7</accession>
<dbReference type="EMBL" id="PRLD01000001">
    <property type="protein sequence ID" value="RAW60755.1"/>
    <property type="molecule type" value="Genomic_DNA"/>
</dbReference>
<dbReference type="Pfam" id="PF19808">
    <property type="entry name" value="DUF6291"/>
    <property type="match status" value="1"/>
</dbReference>
<evidence type="ECO:0000313" key="4">
    <source>
        <dbReference type="Proteomes" id="UP000251281"/>
    </source>
</evidence>
<feature type="region of interest" description="Disordered" evidence="1">
    <location>
        <begin position="200"/>
        <end position="243"/>
    </location>
</feature>
<feature type="region of interest" description="Disordered" evidence="1">
    <location>
        <begin position="70"/>
        <end position="121"/>
    </location>
</feature>
<organism evidence="3 4">
    <name type="scientific">Faecalibacterium prausnitzii</name>
    <dbReference type="NCBI Taxonomy" id="853"/>
    <lineage>
        <taxon>Bacteria</taxon>
        <taxon>Bacillati</taxon>
        <taxon>Bacillota</taxon>
        <taxon>Clostridia</taxon>
        <taxon>Eubacteriales</taxon>
        <taxon>Oscillospiraceae</taxon>
        <taxon>Faecalibacterium</taxon>
    </lineage>
</organism>
<dbReference type="AlphaFoldDB" id="A0A329UGQ7"/>
<reference evidence="3 4" key="1">
    <citation type="submission" date="2018-02" db="EMBL/GenBank/DDBJ databases">
        <title>Complete genome sequencing of Faecalibacterium prausnitzii strains isolated from the human gut.</title>
        <authorList>
            <person name="Fitzgerald B.C."/>
            <person name="Shkoporov A.N."/>
            <person name="Ross P.R."/>
            <person name="Hill C."/>
        </authorList>
    </citation>
    <scope>NUCLEOTIDE SEQUENCE [LARGE SCALE GENOMIC DNA]</scope>
    <source>
        <strain evidence="3 4">APC923/51-1</strain>
    </source>
</reference>
<comment type="caution">
    <text evidence="3">The sequence shown here is derived from an EMBL/GenBank/DDBJ whole genome shotgun (WGS) entry which is preliminary data.</text>
</comment>
<dbReference type="RefSeq" id="WP_112089978.1">
    <property type="nucleotide sequence ID" value="NZ_PRLD01000001.1"/>
</dbReference>
<proteinExistence type="predicted"/>
<protein>
    <recommendedName>
        <fullName evidence="2">DUF6291 domain-containing protein</fullName>
    </recommendedName>
</protein>
<feature type="domain" description="DUF6291" evidence="2">
    <location>
        <begin position="11"/>
        <end position="84"/>
    </location>
</feature>
<evidence type="ECO:0000313" key="3">
    <source>
        <dbReference type="EMBL" id="RAW60755.1"/>
    </source>
</evidence>